<dbReference type="GO" id="GO:0005634">
    <property type="term" value="C:nucleus"/>
    <property type="evidence" value="ECO:0007669"/>
    <property type="project" value="UniProtKB-SubCell"/>
</dbReference>
<dbReference type="AlphaFoldDB" id="A0A175YBD9"/>
<evidence type="ECO:0000313" key="7">
    <source>
        <dbReference type="Proteomes" id="UP000077755"/>
    </source>
</evidence>
<keyword evidence="5" id="KW-0539">Nucleus</keyword>
<dbReference type="Gramene" id="KZM80757">
    <property type="protein sequence ID" value="KZM80757"/>
    <property type="gene ID" value="DCAR_031668"/>
</dbReference>
<protein>
    <submittedName>
        <fullName evidence="6">Uncharacterized protein</fullName>
    </submittedName>
</protein>
<reference evidence="6" key="2">
    <citation type="submission" date="2022-03" db="EMBL/GenBank/DDBJ databases">
        <title>Draft title - Genomic analysis of global carrot germplasm unveils the trajectory of domestication and the origin of high carotenoid orange carrot.</title>
        <authorList>
            <person name="Iorizzo M."/>
            <person name="Ellison S."/>
            <person name="Senalik D."/>
            <person name="Macko-Podgorni A."/>
            <person name="Grzebelus D."/>
            <person name="Bostan H."/>
            <person name="Rolling W."/>
            <person name="Curaba J."/>
            <person name="Simon P."/>
        </authorList>
    </citation>
    <scope>NUCLEOTIDE SEQUENCE</scope>
    <source>
        <tissue evidence="6">Leaf</tissue>
    </source>
</reference>
<dbReference type="Gene3D" id="2.40.330.10">
    <property type="entry name" value="DNA-binding pseudobarrel domain"/>
    <property type="match status" value="1"/>
</dbReference>
<evidence type="ECO:0000256" key="3">
    <source>
        <dbReference type="ARBA" id="ARBA00023125"/>
    </source>
</evidence>
<proteinExistence type="predicted"/>
<comment type="subcellular location">
    <subcellularLocation>
        <location evidence="1">Nucleus</location>
    </subcellularLocation>
</comment>
<accession>A0A175YBD9</accession>
<dbReference type="GO" id="GO:0003677">
    <property type="term" value="F:DNA binding"/>
    <property type="evidence" value="ECO:0007669"/>
    <property type="project" value="UniProtKB-KW"/>
</dbReference>
<evidence type="ECO:0000256" key="4">
    <source>
        <dbReference type="ARBA" id="ARBA00023163"/>
    </source>
</evidence>
<evidence type="ECO:0000256" key="5">
    <source>
        <dbReference type="ARBA" id="ARBA00023242"/>
    </source>
</evidence>
<keyword evidence="4" id="KW-0804">Transcription</keyword>
<keyword evidence="7" id="KW-1185">Reference proteome</keyword>
<keyword evidence="2" id="KW-0805">Transcription regulation</keyword>
<evidence type="ECO:0000256" key="2">
    <source>
        <dbReference type="ARBA" id="ARBA00023015"/>
    </source>
</evidence>
<evidence type="ECO:0000313" key="6">
    <source>
        <dbReference type="EMBL" id="WOG95204.1"/>
    </source>
</evidence>
<dbReference type="Proteomes" id="UP000077755">
    <property type="component" value="Chromosome 4"/>
</dbReference>
<dbReference type="EMBL" id="CP093346">
    <property type="protein sequence ID" value="WOG95204.1"/>
    <property type="molecule type" value="Genomic_DNA"/>
</dbReference>
<dbReference type="InterPro" id="IPR015300">
    <property type="entry name" value="DNA-bd_pseudobarrel_sf"/>
</dbReference>
<evidence type="ECO:0000256" key="1">
    <source>
        <dbReference type="ARBA" id="ARBA00004123"/>
    </source>
</evidence>
<name>A0A175YBD9_DAUCS</name>
<organism evidence="6 7">
    <name type="scientific">Daucus carota subsp. sativus</name>
    <name type="common">Carrot</name>
    <dbReference type="NCBI Taxonomy" id="79200"/>
    <lineage>
        <taxon>Eukaryota</taxon>
        <taxon>Viridiplantae</taxon>
        <taxon>Streptophyta</taxon>
        <taxon>Embryophyta</taxon>
        <taxon>Tracheophyta</taxon>
        <taxon>Spermatophyta</taxon>
        <taxon>Magnoliopsida</taxon>
        <taxon>eudicotyledons</taxon>
        <taxon>Gunneridae</taxon>
        <taxon>Pentapetalae</taxon>
        <taxon>asterids</taxon>
        <taxon>campanulids</taxon>
        <taxon>Apiales</taxon>
        <taxon>Apiaceae</taxon>
        <taxon>Apioideae</taxon>
        <taxon>Scandiceae</taxon>
        <taxon>Daucinae</taxon>
        <taxon>Daucus</taxon>
        <taxon>Daucus sect. Daucus</taxon>
    </lineage>
</organism>
<dbReference type="Pfam" id="PF02362">
    <property type="entry name" value="B3"/>
    <property type="match status" value="1"/>
</dbReference>
<dbReference type="PROSITE" id="PS50863">
    <property type="entry name" value="B3"/>
    <property type="match status" value="1"/>
</dbReference>
<dbReference type="InterPro" id="IPR003340">
    <property type="entry name" value="B3_DNA-bd"/>
</dbReference>
<gene>
    <name evidence="6" type="ORF">DCAR_0414510</name>
</gene>
<dbReference type="SUPFAM" id="SSF101936">
    <property type="entry name" value="DNA-binding pseudobarrel domain"/>
    <property type="match status" value="1"/>
</dbReference>
<reference evidence="6" key="1">
    <citation type="journal article" date="2016" name="Nat. Genet.">
        <title>A high-quality carrot genome assembly provides new insights into carotenoid accumulation and asterid genome evolution.</title>
        <authorList>
            <person name="Iorizzo M."/>
            <person name="Ellison S."/>
            <person name="Senalik D."/>
            <person name="Zeng P."/>
            <person name="Satapoomin P."/>
            <person name="Huang J."/>
            <person name="Bowman M."/>
            <person name="Iovene M."/>
            <person name="Sanseverino W."/>
            <person name="Cavagnaro P."/>
            <person name="Yildiz M."/>
            <person name="Macko-Podgorni A."/>
            <person name="Moranska E."/>
            <person name="Grzebelus E."/>
            <person name="Grzebelus D."/>
            <person name="Ashrafi H."/>
            <person name="Zheng Z."/>
            <person name="Cheng S."/>
            <person name="Spooner D."/>
            <person name="Van Deynze A."/>
            <person name="Simon P."/>
        </authorList>
    </citation>
    <scope>NUCLEOTIDE SEQUENCE</scope>
    <source>
        <tissue evidence="6">Leaf</tissue>
    </source>
</reference>
<keyword evidence="3" id="KW-0238">DNA-binding</keyword>
<dbReference type="CDD" id="cd10017">
    <property type="entry name" value="B3_DNA"/>
    <property type="match status" value="1"/>
</dbReference>
<sequence length="136" mass="15322">MDYMWFNIDVDTDMLVDEAPMHGEQHGHALVFTKIMQASRVDGRSHGVYLGKSLESAARDWKAGTTVMFNKGRNLWPIGVSGTNNRIRFSKGWNAFVQENDLKVGDCVTFTLQADGLSFEIDVKYAKTKRGMKSKT</sequence>